<sequence>MEQKKTKKEEKNSGFSGVLNLFLGDTNLEYENYKKKKTIGRTLQTNIEFEVPFTTDVMNNLFDITKLFSHSIFEYATLFVYFIQIFLFFCTNTSGLFFLVTSILWRLLYNVGIGYLLKIQSDRQGVVKFLKKHIFNHVKGKEHQDEEKFIVRLIRQQFTKKMNDDYDFDAVPVEYNCWLLFRCIEDLILVNDFTSYCCFSFRYVEMPDPFTIIDVLRFLGSFILIALNIWVKHDAHRVVKDFAWYWGDFFFLVDSNLTFDGVFEIIPHPMYSVGYIGYYGSALMSKSYLVLFISLLIHALQLGFLVFVENPHINKIYGSSNPQRPTKIELEKLRQYFNNKDAIGFFRLDLYKSSDILCVVVCAITIIYTFAVDKSSKMPIVMCWIWRLASSLGVGTILYFQSKFNSWNKHYIKNGQSIREGFQQWKNIYNFVICITYVSFIAYAIRNYTLPDQWTYGTVLLRHTVGFLLIILHIYTATEVYEVLGDYGWFYGDFFIKELISTERLYYSGIYRFLNNPEKFMGQAAFYGIALITNSWPLAFCTLAGHILTIIFLEFVEKPHMNKIYGNAVVRKKAGAESGIMKEVNKIMSKDARIKNIYDTVQKDIKEIGLKRVVSNKSLKRAVNKWANSLNDPETVSPTTDEEDSDGIVLVASSRNDSNPNLRRRGSISNSATKLFEKTKEVVDETAEKVVQQFTKSHDNTQSNKISYSQDSLPSNEFYQVEVHHVSDLSLSENKTNEIESKMFSLGSPIIVQWSAPKNTVTPLDWIGIYRVTQNKKRSVTTKSCKGRWLYCLSGKGKNDDESIEDEKKESWTDEEHEEFIKASKIVTEVYNDNNQDIVKGELVFENNLIPWELGSYEVRYHFKDGYNVLSVSQPFEIVANEYEIKKGLSEEENIKDIAENLLPIVKNCLFMKEDETLGLDEDFVATKGWPNRVGTGGIPTEAEKQKDLFSKRLFYSIKMIYGIEFSKNIIDYYSTVQSLATQINRAQIVLSPEY</sequence>
<evidence type="ECO:0000256" key="11">
    <source>
        <dbReference type="ARBA" id="ARBA00023264"/>
    </source>
</evidence>
<comment type="caution">
    <text evidence="12">Lacks conserved residue(s) required for the propagation of feature annotation.</text>
</comment>
<comment type="catalytic activity">
    <reaction evidence="12">
        <text>a 1,2-diacyl-sn-glycero-3-phosphoethanolamine + S-adenosyl-L-methionine = a 1,2-diacyl-sn-glycero-3-phospho-N-methylethanolamine + S-adenosyl-L-homocysteine + H(+)</text>
        <dbReference type="Rhea" id="RHEA:11164"/>
        <dbReference type="ChEBI" id="CHEBI:15378"/>
        <dbReference type="ChEBI" id="CHEBI:57856"/>
        <dbReference type="ChEBI" id="CHEBI:59789"/>
        <dbReference type="ChEBI" id="CHEBI:64573"/>
        <dbReference type="ChEBI" id="CHEBI:64612"/>
        <dbReference type="EC" id="2.1.1.17"/>
    </reaction>
</comment>
<dbReference type="STRING" id="1754191.A0A1Y1VHX9"/>
<dbReference type="Pfam" id="PF04191">
    <property type="entry name" value="PEMT"/>
    <property type="match status" value="2"/>
</dbReference>
<evidence type="ECO:0000256" key="10">
    <source>
        <dbReference type="ARBA" id="ARBA00023209"/>
    </source>
</evidence>
<reference evidence="13 14" key="1">
    <citation type="submission" date="2016-08" db="EMBL/GenBank/DDBJ databases">
        <title>Genomes of anaerobic fungi encode conserved fungal cellulosomes for biomass hydrolysis.</title>
        <authorList>
            <consortium name="DOE Joint Genome Institute"/>
            <person name="Haitjema C.H."/>
            <person name="Gilmore S.P."/>
            <person name="Henske J.K."/>
            <person name="Solomon K.V."/>
            <person name="De Groot R."/>
            <person name="Kuo A."/>
            <person name="Mondo S.J."/>
            <person name="Salamov A.A."/>
            <person name="Labutti K."/>
            <person name="Zhao Z."/>
            <person name="Chiniquy J."/>
            <person name="Barry K."/>
            <person name="Brewer H.M."/>
            <person name="Purvine S.O."/>
            <person name="Wright A.T."/>
            <person name="Boxma B."/>
            <person name="Van Alen T."/>
            <person name="Hackstein J.H."/>
            <person name="Baker S.E."/>
            <person name="Grigoriev I.V."/>
            <person name="O'Malley M.A."/>
        </authorList>
    </citation>
    <scope>NUCLEOTIDE SEQUENCE [LARGE SCALE GENOMIC DNA]</scope>
    <source>
        <strain evidence="14">finn</strain>
    </source>
</reference>
<dbReference type="GO" id="GO:0005789">
    <property type="term" value="C:endoplasmic reticulum membrane"/>
    <property type="evidence" value="ECO:0007669"/>
    <property type="project" value="UniProtKB-SubCell"/>
</dbReference>
<feature type="transmembrane region" description="Helical" evidence="12">
    <location>
        <begin position="72"/>
        <end position="89"/>
    </location>
</feature>
<feature type="transmembrane region" description="Helical" evidence="12">
    <location>
        <begin position="354"/>
        <end position="372"/>
    </location>
</feature>
<keyword evidence="8 12" id="KW-0443">Lipid metabolism</keyword>
<evidence type="ECO:0000256" key="9">
    <source>
        <dbReference type="ARBA" id="ARBA00023136"/>
    </source>
</evidence>
<feature type="transmembrane region" description="Helical" evidence="12">
    <location>
        <begin position="524"/>
        <end position="553"/>
    </location>
</feature>
<keyword evidence="9 12" id="KW-0472">Membrane</keyword>
<dbReference type="GO" id="GO:0032259">
    <property type="term" value="P:methylation"/>
    <property type="evidence" value="ECO:0007669"/>
    <property type="project" value="UniProtKB-KW"/>
</dbReference>
<comment type="pathway">
    <text evidence="12">Phospholipid metabolism; phosphatidylcholine biosynthesis.</text>
</comment>
<feature type="transmembrane region" description="Helical" evidence="12">
    <location>
        <begin position="287"/>
        <end position="308"/>
    </location>
</feature>
<comment type="subcellular location">
    <subcellularLocation>
        <location evidence="1">Endomembrane system</location>
        <topology evidence="1">Multi-pass membrane protein</topology>
    </subcellularLocation>
    <subcellularLocation>
        <location evidence="12">Endoplasmic reticulum membrane</location>
        <topology evidence="12">Multi-pass membrane protein</topology>
    </subcellularLocation>
</comment>
<keyword evidence="11 12" id="KW-1208">Phospholipid metabolism</keyword>
<dbReference type="InterPro" id="IPR007318">
    <property type="entry name" value="Phopholipid_MeTrfase"/>
</dbReference>
<keyword evidence="5 12" id="KW-0949">S-adenosyl-L-methionine</keyword>
<evidence type="ECO:0000256" key="5">
    <source>
        <dbReference type="ARBA" id="ARBA00022691"/>
    </source>
</evidence>
<dbReference type="PROSITE" id="PS51598">
    <property type="entry name" value="SAM_CHO2"/>
    <property type="match status" value="1"/>
</dbReference>
<dbReference type="Proteomes" id="UP000193719">
    <property type="component" value="Unassembled WGS sequence"/>
</dbReference>
<dbReference type="UniPathway" id="UPA00753"/>
<keyword evidence="3 12" id="KW-0489">Methyltransferase</keyword>
<dbReference type="PIRSF" id="PIRSF000383">
    <property type="entry name" value="PEAMT"/>
    <property type="match status" value="1"/>
</dbReference>
<keyword evidence="7 12" id="KW-1133">Transmembrane helix</keyword>
<keyword evidence="2 12" id="KW-0444">Lipid biosynthesis</keyword>
<evidence type="ECO:0000256" key="8">
    <source>
        <dbReference type="ARBA" id="ARBA00023098"/>
    </source>
</evidence>
<keyword evidence="12" id="KW-0256">Endoplasmic reticulum</keyword>
<feature type="transmembrane region" description="Helical" evidence="12">
    <location>
        <begin position="428"/>
        <end position="445"/>
    </location>
</feature>
<dbReference type="OrthoDB" id="4583at2759"/>
<keyword evidence="10 12" id="KW-0594">Phospholipid biosynthesis</keyword>
<name>A0A1Y1VHX9_9FUNG</name>
<feature type="transmembrane region" description="Helical" evidence="12">
    <location>
        <begin position="384"/>
        <end position="401"/>
    </location>
</feature>
<evidence type="ECO:0000256" key="12">
    <source>
        <dbReference type="RuleBase" id="RU361122"/>
    </source>
</evidence>
<evidence type="ECO:0000256" key="3">
    <source>
        <dbReference type="ARBA" id="ARBA00022603"/>
    </source>
</evidence>
<dbReference type="PANTHER" id="PTHR32138:SF0">
    <property type="entry name" value="PHOSPHATIDYLETHANOLAMINE N-METHYLTRANSFERASE"/>
    <property type="match status" value="1"/>
</dbReference>
<dbReference type="PANTHER" id="PTHR32138">
    <property type="entry name" value="PHOSPHATIDYLETHANOLAMINE N-METHYLTRANSFERASE"/>
    <property type="match status" value="1"/>
</dbReference>
<feature type="transmembrane region" description="Helical" evidence="12">
    <location>
        <begin position="243"/>
        <end position="266"/>
    </location>
</feature>
<protein>
    <recommendedName>
        <fullName evidence="12">Phosphatidylethanolamine N-methyltransferase</fullName>
        <shortName evidence="12">PEAMT</shortName>
        <ecNumber evidence="12">2.1.1.17</ecNumber>
    </recommendedName>
</protein>
<dbReference type="GO" id="GO:0006656">
    <property type="term" value="P:phosphatidylcholine biosynthetic process"/>
    <property type="evidence" value="ECO:0007669"/>
    <property type="project" value="UniProtKB-UniRule"/>
</dbReference>
<evidence type="ECO:0000256" key="6">
    <source>
        <dbReference type="ARBA" id="ARBA00022692"/>
    </source>
</evidence>
<evidence type="ECO:0000313" key="14">
    <source>
        <dbReference type="Proteomes" id="UP000193719"/>
    </source>
</evidence>
<dbReference type="EMBL" id="MCFH01000007">
    <property type="protein sequence ID" value="ORX56574.1"/>
    <property type="molecule type" value="Genomic_DNA"/>
</dbReference>
<dbReference type="Gene3D" id="1.20.120.1630">
    <property type="match status" value="1"/>
</dbReference>
<reference evidence="13 14" key="2">
    <citation type="submission" date="2016-08" db="EMBL/GenBank/DDBJ databases">
        <title>Pervasive Adenine N6-methylation of Active Genes in Fungi.</title>
        <authorList>
            <consortium name="DOE Joint Genome Institute"/>
            <person name="Mondo S.J."/>
            <person name="Dannebaum R.O."/>
            <person name="Kuo R.C."/>
            <person name="Labutti K."/>
            <person name="Haridas S."/>
            <person name="Kuo A."/>
            <person name="Salamov A."/>
            <person name="Ahrendt S.R."/>
            <person name="Lipzen A."/>
            <person name="Sullivan W."/>
            <person name="Andreopoulos W.B."/>
            <person name="Clum A."/>
            <person name="Lindquist E."/>
            <person name="Daum C."/>
            <person name="Ramamoorthy G.K."/>
            <person name="Gryganskyi A."/>
            <person name="Culley D."/>
            <person name="Magnuson J.K."/>
            <person name="James T.Y."/>
            <person name="O'Malley M.A."/>
            <person name="Stajich J.E."/>
            <person name="Spatafora J.W."/>
            <person name="Visel A."/>
            <person name="Grigoriev I.V."/>
        </authorList>
    </citation>
    <scope>NUCLEOTIDE SEQUENCE [LARGE SCALE GENOMIC DNA]</scope>
    <source>
        <strain evidence="14">finn</strain>
    </source>
</reference>
<evidence type="ECO:0000256" key="4">
    <source>
        <dbReference type="ARBA" id="ARBA00022679"/>
    </source>
</evidence>
<dbReference type="GO" id="GO:0004608">
    <property type="term" value="F:phosphatidylethanolamine N-methyltransferase activity"/>
    <property type="evidence" value="ECO:0007669"/>
    <property type="project" value="UniProtKB-UniRule"/>
</dbReference>
<dbReference type="AlphaFoldDB" id="A0A1Y1VHX9"/>
<keyword evidence="14" id="KW-1185">Reference proteome</keyword>
<comment type="caution">
    <text evidence="13">The sequence shown here is derived from an EMBL/GenBank/DDBJ whole genome shotgun (WGS) entry which is preliminary data.</text>
</comment>
<dbReference type="Gene3D" id="2.60.40.2840">
    <property type="match status" value="1"/>
</dbReference>
<dbReference type="InterPro" id="IPR016219">
    <property type="entry name" value="Phosphatid-EA_MeTrfase_fun"/>
</dbReference>
<comment type="similarity">
    <text evidence="12">Belongs to the class VI-like SAM-binding methyltransferase superfamily. CHO2 family.</text>
</comment>
<evidence type="ECO:0000313" key="13">
    <source>
        <dbReference type="EMBL" id="ORX56574.1"/>
    </source>
</evidence>
<keyword evidence="6 12" id="KW-0812">Transmembrane</keyword>
<evidence type="ECO:0000256" key="1">
    <source>
        <dbReference type="ARBA" id="ARBA00004127"/>
    </source>
</evidence>
<evidence type="ECO:0000256" key="7">
    <source>
        <dbReference type="ARBA" id="ARBA00022989"/>
    </source>
</evidence>
<feature type="transmembrane region" description="Helical" evidence="12">
    <location>
        <begin position="454"/>
        <end position="475"/>
    </location>
</feature>
<gene>
    <name evidence="13" type="ORF">BCR36DRAFT_320054</name>
</gene>
<dbReference type="EC" id="2.1.1.17" evidence="12"/>
<feature type="transmembrane region" description="Helical" evidence="12">
    <location>
        <begin position="210"/>
        <end position="231"/>
    </location>
</feature>
<accession>A0A1Y1VHX9</accession>
<comment type="function">
    <text evidence="12">Catalyzes the first step of the methylation pathway of phosphatidylcholine biosynthesis, the SAM-dependent methylation of phosphatidylethanolamine (PE) to phosphatidylmonomethylethanolamine (PMME).</text>
</comment>
<keyword evidence="4 12" id="KW-0808">Transferase</keyword>
<organism evidence="13 14">
    <name type="scientific">Piromyces finnis</name>
    <dbReference type="NCBI Taxonomy" id="1754191"/>
    <lineage>
        <taxon>Eukaryota</taxon>
        <taxon>Fungi</taxon>
        <taxon>Fungi incertae sedis</taxon>
        <taxon>Chytridiomycota</taxon>
        <taxon>Chytridiomycota incertae sedis</taxon>
        <taxon>Neocallimastigomycetes</taxon>
        <taxon>Neocallimastigales</taxon>
        <taxon>Neocallimastigaceae</taxon>
        <taxon>Piromyces</taxon>
    </lineage>
</organism>
<evidence type="ECO:0000256" key="2">
    <source>
        <dbReference type="ARBA" id="ARBA00022516"/>
    </source>
</evidence>
<proteinExistence type="inferred from homology"/>